<sequence>MRLKNKVTFITGGGAGIGKCTAELFAKEGSAVAVLDRNVDKAKSVADSIMSMGGKAIAIEADVTSESQIIQAVKTTVENFGPIDILVNHAGVIPDGDASILDVEEETIDQGLAINVKGMMLVGKQVSRSMRDAGKGGTIVNTASDLSQVALAGLVTYVTSLA</sequence>
<comment type="caution">
    <text evidence="1">The sequence shown here is derived from an EMBL/GenBank/DDBJ whole genome shotgun (WGS) entry which is preliminary data.</text>
</comment>
<protein>
    <submittedName>
        <fullName evidence="1">SDR family NAD(P)-dependent oxidoreductase</fullName>
    </submittedName>
</protein>
<proteinExistence type="predicted"/>
<dbReference type="PANTHER" id="PTHR42820">
    <property type="entry name" value="SHORT-CHAIN DEHYDROGENASE REDUCTASE"/>
    <property type="match status" value="1"/>
</dbReference>
<dbReference type="Proteomes" id="UP001253848">
    <property type="component" value="Unassembled WGS sequence"/>
</dbReference>
<gene>
    <name evidence="1" type="ORF">RM541_11335</name>
</gene>
<accession>A0ABU3DTD1</accession>
<dbReference type="PRINTS" id="PR00080">
    <property type="entry name" value="SDRFAMILY"/>
</dbReference>
<dbReference type="SUPFAM" id="SSF51735">
    <property type="entry name" value="NAD(P)-binding Rossmann-fold domains"/>
    <property type="match status" value="1"/>
</dbReference>
<dbReference type="CDD" id="cd05233">
    <property type="entry name" value="SDR_c"/>
    <property type="match status" value="1"/>
</dbReference>
<evidence type="ECO:0000313" key="2">
    <source>
        <dbReference type="Proteomes" id="UP001253848"/>
    </source>
</evidence>
<dbReference type="RefSeq" id="WP_311500260.1">
    <property type="nucleotide sequence ID" value="NZ_JAVRHN010000007.1"/>
</dbReference>
<evidence type="ECO:0000313" key="1">
    <source>
        <dbReference type="EMBL" id="MDT0686961.1"/>
    </source>
</evidence>
<dbReference type="Pfam" id="PF00106">
    <property type="entry name" value="adh_short"/>
    <property type="match status" value="1"/>
</dbReference>
<dbReference type="InterPro" id="IPR002347">
    <property type="entry name" value="SDR_fam"/>
</dbReference>
<name>A0ABU3DTD1_9FLAO</name>
<dbReference type="PANTHER" id="PTHR42820:SF1">
    <property type="entry name" value="SHORT-CHAIN DEHYDROGENASE_REDUCTASE FAMILY PROTEIN"/>
    <property type="match status" value="1"/>
</dbReference>
<reference evidence="1 2" key="1">
    <citation type="submission" date="2023-09" db="EMBL/GenBank/DDBJ databases">
        <authorList>
            <person name="Rey-Velasco X."/>
        </authorList>
    </citation>
    <scope>NUCLEOTIDE SEQUENCE [LARGE SCALE GENOMIC DNA]</scope>
    <source>
        <strain evidence="1 2">F225</strain>
    </source>
</reference>
<dbReference type="InterPro" id="IPR036291">
    <property type="entry name" value="NAD(P)-bd_dom_sf"/>
</dbReference>
<keyword evidence="2" id="KW-1185">Reference proteome</keyword>
<dbReference type="Gene3D" id="3.40.50.720">
    <property type="entry name" value="NAD(P)-binding Rossmann-like Domain"/>
    <property type="match status" value="1"/>
</dbReference>
<dbReference type="EMBL" id="JAVRHN010000007">
    <property type="protein sequence ID" value="MDT0686961.1"/>
    <property type="molecule type" value="Genomic_DNA"/>
</dbReference>
<organism evidence="1 2">
    <name type="scientific">Autumnicola psychrophila</name>
    <dbReference type="NCBI Taxonomy" id="3075592"/>
    <lineage>
        <taxon>Bacteria</taxon>
        <taxon>Pseudomonadati</taxon>
        <taxon>Bacteroidota</taxon>
        <taxon>Flavobacteriia</taxon>
        <taxon>Flavobacteriales</taxon>
        <taxon>Flavobacteriaceae</taxon>
        <taxon>Autumnicola</taxon>
    </lineage>
</organism>
<dbReference type="PRINTS" id="PR00081">
    <property type="entry name" value="GDHRDH"/>
</dbReference>